<dbReference type="InterPro" id="IPR025398">
    <property type="entry name" value="DUF4371"/>
</dbReference>
<dbReference type="PANTHER" id="PTHR11697:SF230">
    <property type="entry name" value="ZINC FINGER, MYM DOMAIN CONTAINING 1"/>
    <property type="match status" value="1"/>
</dbReference>
<protein>
    <recommendedName>
        <fullName evidence="1">TTF-type domain-containing protein</fullName>
    </recommendedName>
</protein>
<reference evidence="2" key="1">
    <citation type="submission" date="2018-04" db="EMBL/GenBank/DDBJ databases">
        <title>WGS assembly of Panicum hallii.</title>
        <authorList>
            <person name="Lovell J."/>
            <person name="Jenkins J."/>
            <person name="Lowry D."/>
            <person name="Mamidi S."/>
            <person name="Sreedasyam A."/>
            <person name="Weng X."/>
            <person name="Barry K."/>
            <person name="Bonette J."/>
            <person name="Campitelli B."/>
            <person name="Daum C."/>
            <person name="Gordon S."/>
            <person name="Gould B."/>
            <person name="Lipzen A."/>
            <person name="Macqueen A."/>
            <person name="Palacio-Mejia J."/>
            <person name="Plott C."/>
            <person name="Shakirov E."/>
            <person name="Shu S."/>
            <person name="Yoshinaga Y."/>
            <person name="Zane M."/>
            <person name="Rokhsar D."/>
            <person name="Grimwood J."/>
            <person name="Schmutz J."/>
            <person name="Juenger T."/>
        </authorList>
    </citation>
    <scope>NUCLEOTIDE SEQUENCE [LARGE SCALE GENOMIC DNA]</scope>
    <source>
        <strain evidence="2">FIL2</strain>
    </source>
</reference>
<proteinExistence type="predicted"/>
<dbReference type="AlphaFoldDB" id="A0A2S3HE34"/>
<feature type="domain" description="TTF-type" evidence="1">
    <location>
        <begin position="24"/>
        <end position="116"/>
    </location>
</feature>
<name>A0A2S3HE34_9POAL</name>
<organism evidence="2">
    <name type="scientific">Panicum hallii</name>
    <dbReference type="NCBI Taxonomy" id="206008"/>
    <lineage>
        <taxon>Eukaryota</taxon>
        <taxon>Viridiplantae</taxon>
        <taxon>Streptophyta</taxon>
        <taxon>Embryophyta</taxon>
        <taxon>Tracheophyta</taxon>
        <taxon>Spermatophyta</taxon>
        <taxon>Magnoliopsida</taxon>
        <taxon>Liliopsida</taxon>
        <taxon>Poales</taxon>
        <taxon>Poaceae</taxon>
        <taxon>PACMAD clade</taxon>
        <taxon>Panicoideae</taxon>
        <taxon>Panicodae</taxon>
        <taxon>Paniceae</taxon>
        <taxon>Panicinae</taxon>
        <taxon>Panicum</taxon>
        <taxon>Panicum sect. Panicum</taxon>
    </lineage>
</organism>
<dbReference type="SUPFAM" id="SSF53098">
    <property type="entry name" value="Ribonuclease H-like"/>
    <property type="match status" value="1"/>
</dbReference>
<dbReference type="EMBL" id="CM008048">
    <property type="protein sequence ID" value="PAN21108.1"/>
    <property type="molecule type" value="Genomic_DNA"/>
</dbReference>
<gene>
    <name evidence="2" type="ORF">PAHAL_3G441400</name>
</gene>
<dbReference type="PANTHER" id="PTHR11697">
    <property type="entry name" value="GENERAL TRANSCRIPTION FACTOR 2-RELATED ZINC FINGER PROTEIN"/>
    <property type="match status" value="1"/>
</dbReference>
<evidence type="ECO:0000259" key="1">
    <source>
        <dbReference type="SMART" id="SM00597"/>
    </source>
</evidence>
<sequence length="643" mass="73566">MDDIVADPGLRKPIDDFHHDIRDDARRAFLEMGPFQPAVSVNKDAAYCFYCFLFTPPRTNIFGNDAFTKVGFRNWKNGKKGFREHVQSIDGCHNIARKRAIDFKNQRQSVAHVWKKDPQVASVTGENAPRNNQMTCPDTQKVVRACAEMTSDAIKAEIGDCLFFVLVDESRDASIKEQMAVVVRYVNDKGYVIERFLGIQHVSDTTSPSLKLALDAMLAKYGLSISRLRGQGYDGASNMRGQFHGLQRRVLDENPYAFYIHCFAHRLQLVVIVVAKCCGAVYDFFFNFTTLIVNTVSASCKRRDQLLQDHHEKLVDQLERGVIFAGRGKNQETSLARPDANDGDKKTQASGLIERMETFEYVFILHLMIRVLGKTQELSQCLQRKNQNIVRAIGLIGSVLTNMNDMRENGWDPLFEEVKSFCLKINIVMPNMEDTIQVRGRSRCRGAKLVSYYHHFHHGILIVIIDQILTELNNRFGERSTQFLRCIACLNPKNSFEYFEVDKLIELAKIYAEDFGDYDCVALRDQLPTFIVDVRDDDDFSSCNDIGNLAVKMVETDRHTCYHLVYCLIELALVLPVATATVERVFSVMNIIKTERKNKMGDDWTNHSTLCYIEHELFVSIEDKVILERFQAIGNRKTKLPRK</sequence>
<dbReference type="InterPro" id="IPR055298">
    <property type="entry name" value="AtLOH3-like"/>
</dbReference>
<dbReference type="InterPro" id="IPR006580">
    <property type="entry name" value="Znf_TTF"/>
</dbReference>
<dbReference type="InterPro" id="IPR012337">
    <property type="entry name" value="RNaseH-like_sf"/>
</dbReference>
<evidence type="ECO:0000313" key="2">
    <source>
        <dbReference type="EMBL" id="PAN21108.1"/>
    </source>
</evidence>
<dbReference type="Gramene" id="PAN21108">
    <property type="protein sequence ID" value="PAN21108"/>
    <property type="gene ID" value="PAHAL_3G441400"/>
</dbReference>
<dbReference type="Pfam" id="PF14291">
    <property type="entry name" value="DUF4371"/>
    <property type="match status" value="1"/>
</dbReference>
<accession>A0A2S3HE34</accession>
<dbReference type="Proteomes" id="UP000243499">
    <property type="component" value="Chromosome 3"/>
</dbReference>
<dbReference type="SMART" id="SM00597">
    <property type="entry name" value="ZnF_TTF"/>
    <property type="match status" value="1"/>
</dbReference>